<keyword evidence="7" id="KW-0406">Ion transport</keyword>
<dbReference type="InterPro" id="IPR000531">
    <property type="entry name" value="Beta-barrel_TonB"/>
</dbReference>
<evidence type="ECO:0000259" key="15">
    <source>
        <dbReference type="Pfam" id="PF07715"/>
    </source>
</evidence>
<evidence type="ECO:0000256" key="6">
    <source>
        <dbReference type="ARBA" id="ARBA00023004"/>
    </source>
</evidence>
<keyword evidence="16" id="KW-0675">Receptor</keyword>
<evidence type="ECO:0000256" key="1">
    <source>
        <dbReference type="ARBA" id="ARBA00004571"/>
    </source>
</evidence>
<dbReference type="SUPFAM" id="SSF56935">
    <property type="entry name" value="Porins"/>
    <property type="match status" value="1"/>
</dbReference>
<evidence type="ECO:0000256" key="5">
    <source>
        <dbReference type="ARBA" id="ARBA00022692"/>
    </source>
</evidence>
<dbReference type="InterPro" id="IPR039426">
    <property type="entry name" value="TonB-dep_rcpt-like"/>
</dbReference>
<keyword evidence="13" id="KW-0732">Signal</keyword>
<keyword evidence="2 11" id="KW-0813">Transport</keyword>
<sequence>MSSNYRRVCALLIATGLATNVHAQNIKAAAAESPAGAENDIIVTATKQVGTTAQQVPLSITAFGQQQLERSQLRNVNSLSVSVPNVQLGNASSAPGTMNFAVRGLGTTSQIASVDPQVGLFVDGVYVGLTVGAITDLFDTEAIEVLRGPQGVLFGKNVTGGAILVRTTAPKNSLYVDANASIETGLNYTGSAVISGPIIKDVLAIKVAGYYNKDEGWFKDAISGDPIGGSRTWVGRLALRFTPNDAIDITARYEHGDLDSDQGIPVQNITKYPSGFKMENSGDSYAWSKWNSVSVDSSIKLGSGTLTNIAGWRSVDYESSYEVDSLKAHLFQAVVGTKQSQFSDELRYSNKFGAIDLTTGAYYFTQNIQFLEAREQGTLANPLVYTTYLNDGGTQKQHTYGIFGAVDWHLSDTFTINLGARYTKEMKRVGIATLGGGAIGTTSPPCVFASVHSTLMCNYDFSGKNTSNGFTPKVGFQWKPDGDTQVYGSWSIGLRGGGFSFRNTKIGIPPGPYQDEKQYALELGVKTDLDQGRVRLNLAIFHSKIHNLQRDRVLVDPVIGTGQITDNVGNATYQGAEAEATVRPLKGLTLTGYVGIVDAHYDKLTADLSGDGVINDVDRHLDLTRVSPFSWGAARPMSTSSGRLVPATRVSITVTRTGRHFWTIT</sequence>
<dbReference type="RefSeq" id="WP_121151012.1">
    <property type="nucleotide sequence ID" value="NZ_CP032828.1"/>
</dbReference>
<keyword evidence="6" id="KW-0408">Iron</keyword>
<dbReference type="InterPro" id="IPR036942">
    <property type="entry name" value="Beta-barrel_TonB_sf"/>
</dbReference>
<dbReference type="PROSITE" id="PS52016">
    <property type="entry name" value="TONB_DEPENDENT_REC_3"/>
    <property type="match status" value="1"/>
</dbReference>
<dbReference type="EMBL" id="CP032828">
    <property type="protein sequence ID" value="AYJ84933.1"/>
    <property type="molecule type" value="Genomic_DNA"/>
</dbReference>
<geneLocation type="plasmid" evidence="16">
    <name>unnamed1</name>
</geneLocation>
<evidence type="ECO:0000256" key="8">
    <source>
        <dbReference type="ARBA" id="ARBA00023077"/>
    </source>
</evidence>
<organism evidence="16 17">
    <name type="scientific">Sphingomonas paeninsulae</name>
    <dbReference type="NCBI Taxonomy" id="2319844"/>
    <lineage>
        <taxon>Bacteria</taxon>
        <taxon>Pseudomonadati</taxon>
        <taxon>Pseudomonadota</taxon>
        <taxon>Alphaproteobacteria</taxon>
        <taxon>Sphingomonadales</taxon>
        <taxon>Sphingomonadaceae</taxon>
        <taxon>Sphingomonas</taxon>
    </lineage>
</organism>
<evidence type="ECO:0000256" key="2">
    <source>
        <dbReference type="ARBA" id="ARBA00022448"/>
    </source>
</evidence>
<feature type="domain" description="TonB-dependent receptor-like beta-barrel" evidence="14">
    <location>
        <begin position="233"/>
        <end position="602"/>
    </location>
</feature>
<dbReference type="InterPro" id="IPR012910">
    <property type="entry name" value="Plug_dom"/>
</dbReference>
<evidence type="ECO:0000256" key="11">
    <source>
        <dbReference type="PROSITE-ProRule" id="PRU01360"/>
    </source>
</evidence>
<evidence type="ECO:0000313" key="16">
    <source>
        <dbReference type="EMBL" id="AYJ84933.1"/>
    </source>
</evidence>
<keyword evidence="16" id="KW-0614">Plasmid</keyword>
<dbReference type="Gene3D" id="2.40.170.20">
    <property type="entry name" value="TonB-dependent receptor, beta-barrel domain"/>
    <property type="match status" value="1"/>
</dbReference>
<evidence type="ECO:0000256" key="7">
    <source>
        <dbReference type="ARBA" id="ARBA00023065"/>
    </source>
</evidence>
<dbReference type="Pfam" id="PF00593">
    <property type="entry name" value="TonB_dep_Rec_b-barrel"/>
    <property type="match status" value="1"/>
</dbReference>
<evidence type="ECO:0000256" key="4">
    <source>
        <dbReference type="ARBA" id="ARBA00022496"/>
    </source>
</evidence>
<evidence type="ECO:0000259" key="14">
    <source>
        <dbReference type="Pfam" id="PF00593"/>
    </source>
</evidence>
<comment type="subcellular location">
    <subcellularLocation>
        <location evidence="1 11">Cell outer membrane</location>
        <topology evidence="1 11">Multi-pass membrane protein</topology>
    </subcellularLocation>
</comment>
<evidence type="ECO:0000256" key="9">
    <source>
        <dbReference type="ARBA" id="ARBA00023136"/>
    </source>
</evidence>
<keyword evidence="9 11" id="KW-0472">Membrane</keyword>
<keyword evidence="10 11" id="KW-0998">Cell outer membrane</keyword>
<dbReference type="AlphaFoldDB" id="A0A494TCY1"/>
<reference evidence="16 17" key="1">
    <citation type="submission" date="2018-09" db="EMBL/GenBank/DDBJ databases">
        <title>Sphingomonas peninsula sp. nov., isolated from fildes peninsula, Antarctic soil.</title>
        <authorList>
            <person name="Yingchao G."/>
        </authorList>
    </citation>
    <scope>NUCLEOTIDE SEQUENCE [LARGE SCALE GENOMIC DNA]</scope>
    <source>
        <strain evidence="16 17">YZ-8</strain>
        <plasmid evidence="16 17">unnamed1</plasmid>
    </source>
</reference>
<feature type="signal peptide" evidence="13">
    <location>
        <begin position="1"/>
        <end position="23"/>
    </location>
</feature>
<dbReference type="Proteomes" id="UP000276254">
    <property type="component" value="Plasmid unnamed1"/>
</dbReference>
<feature type="chain" id="PRO_5019816290" evidence="13">
    <location>
        <begin position="24"/>
        <end position="665"/>
    </location>
</feature>
<dbReference type="KEGG" id="spha:D3Y57_02410"/>
<dbReference type="GO" id="GO:0009279">
    <property type="term" value="C:cell outer membrane"/>
    <property type="evidence" value="ECO:0007669"/>
    <property type="project" value="UniProtKB-SubCell"/>
</dbReference>
<feature type="domain" description="TonB-dependent receptor plug" evidence="15">
    <location>
        <begin position="53"/>
        <end position="162"/>
    </location>
</feature>
<evidence type="ECO:0000256" key="12">
    <source>
        <dbReference type="RuleBase" id="RU003357"/>
    </source>
</evidence>
<dbReference type="Pfam" id="PF07715">
    <property type="entry name" value="Plug"/>
    <property type="match status" value="1"/>
</dbReference>
<proteinExistence type="inferred from homology"/>
<gene>
    <name evidence="16" type="ORF">D3Y57_02410</name>
</gene>
<keyword evidence="17" id="KW-1185">Reference proteome</keyword>
<dbReference type="PANTHER" id="PTHR32552">
    <property type="entry name" value="FERRICHROME IRON RECEPTOR-RELATED"/>
    <property type="match status" value="1"/>
</dbReference>
<evidence type="ECO:0000256" key="3">
    <source>
        <dbReference type="ARBA" id="ARBA00022452"/>
    </source>
</evidence>
<keyword evidence="5 11" id="KW-0812">Transmembrane</keyword>
<evidence type="ECO:0000256" key="13">
    <source>
        <dbReference type="SAM" id="SignalP"/>
    </source>
</evidence>
<evidence type="ECO:0000256" key="10">
    <source>
        <dbReference type="ARBA" id="ARBA00023237"/>
    </source>
</evidence>
<accession>A0A494TCY1</accession>
<keyword evidence="3 11" id="KW-1134">Transmembrane beta strand</keyword>
<protein>
    <submittedName>
        <fullName evidence="16">TonB-dependent receptor</fullName>
    </submittedName>
</protein>
<dbReference type="OrthoDB" id="7618183at2"/>
<keyword evidence="8 12" id="KW-0798">TonB box</keyword>
<keyword evidence="4" id="KW-0410">Iron transport</keyword>
<name>A0A494TCY1_SPHPE</name>
<dbReference type="GO" id="GO:0006826">
    <property type="term" value="P:iron ion transport"/>
    <property type="evidence" value="ECO:0007669"/>
    <property type="project" value="UniProtKB-KW"/>
</dbReference>
<evidence type="ECO:0000313" key="17">
    <source>
        <dbReference type="Proteomes" id="UP000276254"/>
    </source>
</evidence>
<dbReference type="PANTHER" id="PTHR32552:SF81">
    <property type="entry name" value="TONB-DEPENDENT OUTER MEMBRANE RECEPTOR"/>
    <property type="match status" value="1"/>
</dbReference>
<comment type="similarity">
    <text evidence="11 12">Belongs to the TonB-dependent receptor family.</text>
</comment>